<sequence length="126" mass="13828">MPSYLTLSIIMVIVSLLTQVIFLGLQGWAWRRFRHVSFLLLAVSTVFAIADSLLLAVPYVRPMPEGALAGLMLLSFLPLAHAIVLGVWGTYALFRAYGRLADENVRLRQALEHAKRAAAPAAPLEA</sequence>
<protein>
    <submittedName>
        <fullName evidence="2">Uncharacterized protein</fullName>
    </submittedName>
</protein>
<keyword evidence="1" id="KW-0812">Transmembrane</keyword>
<reference evidence="2 3" key="1">
    <citation type="submission" date="2024-04" db="EMBL/GenBank/DDBJ databases">
        <title>Draft genome sequence of Pseudoxanthomonas putridarboris WD12.</title>
        <authorList>
            <person name="Oh J."/>
        </authorList>
    </citation>
    <scope>NUCLEOTIDE SEQUENCE [LARGE SCALE GENOMIC DNA]</scope>
    <source>
        <strain evidence="2 3">WD12</strain>
    </source>
</reference>
<dbReference type="Proteomes" id="UP001459204">
    <property type="component" value="Unassembled WGS sequence"/>
</dbReference>
<dbReference type="EMBL" id="JBBWWT010000005">
    <property type="protein sequence ID" value="MEL1265226.1"/>
    <property type="molecule type" value="Genomic_DNA"/>
</dbReference>
<evidence type="ECO:0000313" key="3">
    <source>
        <dbReference type="Proteomes" id="UP001459204"/>
    </source>
</evidence>
<comment type="caution">
    <text evidence="2">The sequence shown here is derived from an EMBL/GenBank/DDBJ whole genome shotgun (WGS) entry which is preliminary data.</text>
</comment>
<evidence type="ECO:0000256" key="1">
    <source>
        <dbReference type="SAM" id="Phobius"/>
    </source>
</evidence>
<organism evidence="2 3">
    <name type="scientific">Pseudoxanthomonas putridarboris</name>
    <dbReference type="NCBI Taxonomy" id="752605"/>
    <lineage>
        <taxon>Bacteria</taxon>
        <taxon>Pseudomonadati</taxon>
        <taxon>Pseudomonadota</taxon>
        <taxon>Gammaproteobacteria</taxon>
        <taxon>Lysobacterales</taxon>
        <taxon>Lysobacteraceae</taxon>
        <taxon>Pseudoxanthomonas</taxon>
    </lineage>
</organism>
<feature type="transmembrane region" description="Helical" evidence="1">
    <location>
        <begin position="6"/>
        <end position="25"/>
    </location>
</feature>
<feature type="transmembrane region" description="Helical" evidence="1">
    <location>
        <begin position="66"/>
        <end position="94"/>
    </location>
</feature>
<feature type="transmembrane region" description="Helical" evidence="1">
    <location>
        <begin position="37"/>
        <end position="60"/>
    </location>
</feature>
<keyword evidence="1" id="KW-0472">Membrane</keyword>
<accession>A0ABU9J1Y5</accession>
<proteinExistence type="predicted"/>
<dbReference type="RefSeq" id="WP_341726390.1">
    <property type="nucleotide sequence ID" value="NZ_JBBWWT010000005.1"/>
</dbReference>
<name>A0ABU9J1Y5_9GAMM</name>
<keyword evidence="1" id="KW-1133">Transmembrane helix</keyword>
<evidence type="ECO:0000313" key="2">
    <source>
        <dbReference type="EMBL" id="MEL1265226.1"/>
    </source>
</evidence>
<gene>
    <name evidence="2" type="ORF">AAD027_12745</name>
</gene>
<keyword evidence="3" id="KW-1185">Reference proteome</keyword>